<dbReference type="PANTHER" id="PTHR24043:SF8">
    <property type="entry name" value="EGF-LIKE DOMAIN-CONTAINING PROTEIN"/>
    <property type="match status" value="1"/>
</dbReference>
<keyword evidence="2" id="KW-1133">Transmembrane helix</keyword>
<dbReference type="Proteomes" id="UP001165740">
    <property type="component" value="Chromosome 5"/>
</dbReference>
<proteinExistence type="predicted"/>
<evidence type="ECO:0000256" key="1">
    <source>
        <dbReference type="ARBA" id="ARBA00022536"/>
    </source>
</evidence>
<evidence type="ECO:0000256" key="2">
    <source>
        <dbReference type="SAM" id="Phobius"/>
    </source>
</evidence>
<dbReference type="AlphaFoldDB" id="A0A9W3AD30"/>
<dbReference type="PANTHER" id="PTHR24043">
    <property type="entry name" value="SCAVENGER RECEPTOR CLASS F"/>
    <property type="match status" value="1"/>
</dbReference>
<dbReference type="GO" id="GO:0005044">
    <property type="term" value="F:scavenger receptor activity"/>
    <property type="evidence" value="ECO:0007669"/>
    <property type="project" value="InterPro"/>
</dbReference>
<gene>
    <name evidence="5" type="primary">LOC106074076</name>
</gene>
<keyword evidence="2" id="KW-0472">Membrane</keyword>
<evidence type="ECO:0000256" key="3">
    <source>
        <dbReference type="SAM" id="SignalP"/>
    </source>
</evidence>
<feature type="chain" id="PRO_5040769181" evidence="3">
    <location>
        <begin position="24"/>
        <end position="786"/>
    </location>
</feature>
<feature type="transmembrane region" description="Helical" evidence="2">
    <location>
        <begin position="607"/>
        <end position="629"/>
    </location>
</feature>
<organism evidence="4 5">
    <name type="scientific">Biomphalaria glabrata</name>
    <name type="common">Bloodfluke planorb</name>
    <name type="synonym">Freshwater snail</name>
    <dbReference type="NCBI Taxonomy" id="6526"/>
    <lineage>
        <taxon>Eukaryota</taxon>
        <taxon>Metazoa</taxon>
        <taxon>Spiralia</taxon>
        <taxon>Lophotrochozoa</taxon>
        <taxon>Mollusca</taxon>
        <taxon>Gastropoda</taxon>
        <taxon>Heterobranchia</taxon>
        <taxon>Euthyneura</taxon>
        <taxon>Panpulmonata</taxon>
        <taxon>Hygrophila</taxon>
        <taxon>Lymnaeoidea</taxon>
        <taxon>Planorbidae</taxon>
        <taxon>Biomphalaria</taxon>
    </lineage>
</organism>
<dbReference type="RefSeq" id="XP_055885050.1">
    <property type="nucleotide sequence ID" value="XM_056029075.1"/>
</dbReference>
<feature type="signal peptide" evidence="3">
    <location>
        <begin position="1"/>
        <end position="23"/>
    </location>
</feature>
<evidence type="ECO:0000313" key="4">
    <source>
        <dbReference type="Proteomes" id="UP001165740"/>
    </source>
</evidence>
<accession>A0A9W3AD30</accession>
<keyword evidence="3" id="KW-0732">Signal</keyword>
<protein>
    <submittedName>
        <fullName evidence="5">Multiple epidermal growth factor-like domains protein 10 isoform X1</fullName>
    </submittedName>
</protein>
<dbReference type="GeneID" id="106074076"/>
<sequence>MHLLNSIIAVCVILCAYQHSAQACEEGWFGPECQYKCRCQQSCSPEGECPDKCQDGWFGYKCQYRLVQYKVKTFYSQVDLTTLLNDNDETTCIQIEAEQIFINLTTIYYNPWIRLFTQQPDLLYTLEISFRDNNSQYVNATSKERLLVQENVVDIHISVNYDFIHYIILQGEAIQRICSLWILSGQNVATKQNVYHSNLSISQIDTDLPQYPQASDGVYTCNTYDSENAGIYWEIVMNSSFVLNEYSFYFNDVFGASRYFTFQGFNNDGEIYNTFKSSEINSANAYGFITRDNTLTKAFTFELTSSSTYTNLTLLLCEVEAFTECSEGTWGVQCTNTCNEDCPHLCRFDDGLCNNGCFGYSDPPRCTIACAAGSWGLNCTKTCSDHCLNSLCDRVTGLCDIGCIGYSDPPRCSTACEEGRWGFNCSKTCSNQCFNSTCDRITGLCDRGCIEYSDPPYCTKACGSGTWGLNCTKTCSNYCLISSCDRVTGLCDKGCIGYRDPPHCTTDCDTGFWGINCINKCNRCVDLSCNSKTGWCDSGCVGFSDAPYCTTACATGSWGVNCTNKCSNSCVELSCDSITGFCDLGCMPSTNCTLLLEASESFSQQTVLAIAISIALAVTLAIVIGFIVLKVNGKLRLKPKENAHDVTHSPKIVNDEDPYDHISKLEHEDYNEVNEKEDPNISNGYNMLAKHSSDEHAYHLHTSKEGNGSDAYCEMNAPCERNSYINDQDPNYLLASCKPGSEANDIALDVESDGSTSTYLYPVNLNVNQQIDYLNGNSYEKQINSF</sequence>
<keyword evidence="1" id="KW-0245">EGF-like domain</keyword>
<dbReference type="OrthoDB" id="6101774at2759"/>
<keyword evidence="4" id="KW-1185">Reference proteome</keyword>
<evidence type="ECO:0000313" key="5">
    <source>
        <dbReference type="RefSeq" id="XP_055885050.1"/>
    </source>
</evidence>
<keyword evidence="2" id="KW-0812">Transmembrane</keyword>
<reference evidence="5" key="1">
    <citation type="submission" date="2025-08" db="UniProtKB">
        <authorList>
            <consortium name="RefSeq"/>
        </authorList>
    </citation>
    <scope>IDENTIFICATION</scope>
</reference>
<dbReference type="InterPro" id="IPR042635">
    <property type="entry name" value="MEGF10/SREC1/2-like"/>
</dbReference>
<name>A0A9W3AD30_BIOGL</name>
<dbReference type="Gene3D" id="2.170.300.10">
    <property type="entry name" value="Tie2 ligand-binding domain superfamily"/>
    <property type="match status" value="2"/>
</dbReference>